<dbReference type="AlphaFoldDB" id="I4CCT4"/>
<comment type="catalytic activity">
    <reaction evidence="5">
        <text>a quinone + NADH + 5 H(+)(in) = a quinol + NAD(+) + 4 H(+)(out)</text>
        <dbReference type="Rhea" id="RHEA:57888"/>
        <dbReference type="ChEBI" id="CHEBI:15378"/>
        <dbReference type="ChEBI" id="CHEBI:24646"/>
        <dbReference type="ChEBI" id="CHEBI:57540"/>
        <dbReference type="ChEBI" id="CHEBI:57945"/>
        <dbReference type="ChEBI" id="CHEBI:132124"/>
    </reaction>
</comment>
<dbReference type="NCBIfam" id="NF004740">
    <property type="entry name" value="PRK06076.1-1"/>
    <property type="match status" value="1"/>
</dbReference>
<keyword evidence="5" id="KW-1278">Translocase</keyword>
<keyword evidence="5" id="KW-0997">Cell inner membrane</keyword>
<feature type="transmembrane region" description="Helical" evidence="5">
    <location>
        <begin position="93"/>
        <end position="120"/>
    </location>
</feature>
<comment type="subcellular location">
    <subcellularLocation>
        <location evidence="5">Cell inner membrane</location>
        <topology evidence="5">Multi-pass membrane protein</topology>
    </subcellularLocation>
    <subcellularLocation>
        <location evidence="6">Cell membrane</location>
        <topology evidence="6">Multi-pass membrane protein</topology>
    </subcellularLocation>
    <subcellularLocation>
        <location evidence="1">Membrane</location>
        <topology evidence="1">Multi-pass membrane protein</topology>
    </subcellularLocation>
</comment>
<dbReference type="PANTHER" id="PTHR11432:SF3">
    <property type="entry name" value="NADH-UBIQUINONE OXIDOREDUCTASE CHAIN 1"/>
    <property type="match status" value="1"/>
</dbReference>
<dbReference type="Pfam" id="PF00146">
    <property type="entry name" value="NADHdh"/>
    <property type="match status" value="1"/>
</dbReference>
<keyword evidence="7" id="KW-0560">Oxidoreductase</keyword>
<dbReference type="EC" id="7.1.1.-" evidence="5"/>
<keyword evidence="5" id="KW-1003">Cell membrane</keyword>
<evidence type="ECO:0000256" key="2">
    <source>
        <dbReference type="ARBA" id="ARBA00022692"/>
    </source>
</evidence>
<evidence type="ECO:0000313" key="8">
    <source>
        <dbReference type="Proteomes" id="UP000006055"/>
    </source>
</evidence>
<protein>
    <recommendedName>
        <fullName evidence="5">NADH-quinone oxidoreductase subunit H</fullName>
        <ecNumber evidence="5">7.1.1.-</ecNumber>
    </recommendedName>
    <alternativeName>
        <fullName evidence="5">NADH dehydrogenase I subunit H</fullName>
    </alternativeName>
    <alternativeName>
        <fullName evidence="5">NDH-1 subunit H</fullName>
    </alternativeName>
</protein>
<keyword evidence="5 7" id="KW-0830">Ubiquinone</keyword>
<keyword evidence="4 5" id="KW-0472">Membrane</keyword>
<reference evidence="8" key="1">
    <citation type="submission" date="2012-06" db="EMBL/GenBank/DDBJ databases">
        <title>Complete sequence of chromosome of Desulfomonile tiedjei DSM 6799.</title>
        <authorList>
            <person name="Lucas S."/>
            <person name="Copeland A."/>
            <person name="Lapidus A."/>
            <person name="Glavina del Rio T."/>
            <person name="Dalin E."/>
            <person name="Tice H."/>
            <person name="Bruce D."/>
            <person name="Goodwin L."/>
            <person name="Pitluck S."/>
            <person name="Peters L."/>
            <person name="Ovchinnikova G."/>
            <person name="Zeytun A."/>
            <person name="Lu M."/>
            <person name="Kyrpides N."/>
            <person name="Mavromatis K."/>
            <person name="Ivanova N."/>
            <person name="Brettin T."/>
            <person name="Detter J.C."/>
            <person name="Han C."/>
            <person name="Larimer F."/>
            <person name="Land M."/>
            <person name="Hauser L."/>
            <person name="Markowitz V."/>
            <person name="Cheng J.-F."/>
            <person name="Hugenholtz P."/>
            <person name="Woyke T."/>
            <person name="Wu D."/>
            <person name="Spring S."/>
            <person name="Schroeder M."/>
            <person name="Brambilla E."/>
            <person name="Klenk H.-P."/>
            <person name="Eisen J.A."/>
        </authorList>
    </citation>
    <scope>NUCLEOTIDE SEQUENCE [LARGE SCALE GENOMIC DNA]</scope>
    <source>
        <strain evidence="8">ATCC 49306 / DSM 6799 / DCB-1</strain>
    </source>
</reference>
<dbReference type="GO" id="GO:0048038">
    <property type="term" value="F:quinone binding"/>
    <property type="evidence" value="ECO:0007669"/>
    <property type="project" value="UniProtKB-KW"/>
</dbReference>
<name>I4CCT4_DESTA</name>
<dbReference type="STRING" id="706587.Desti_4756"/>
<evidence type="ECO:0000256" key="1">
    <source>
        <dbReference type="ARBA" id="ARBA00004141"/>
    </source>
</evidence>
<dbReference type="PANTHER" id="PTHR11432">
    <property type="entry name" value="NADH DEHYDROGENASE SUBUNIT 1"/>
    <property type="match status" value="1"/>
</dbReference>
<keyword evidence="8" id="KW-1185">Reference proteome</keyword>
<dbReference type="PATRIC" id="fig|706587.4.peg.5384"/>
<dbReference type="HAMAP" id="MF_01350">
    <property type="entry name" value="NDH1_NuoH"/>
    <property type="match status" value="1"/>
</dbReference>
<dbReference type="KEGG" id="dti:Desti_4756"/>
<evidence type="ECO:0000256" key="5">
    <source>
        <dbReference type="HAMAP-Rule" id="MF_01350"/>
    </source>
</evidence>
<comment type="similarity">
    <text evidence="5 6">Belongs to the complex I subunit 1 family.</text>
</comment>
<dbReference type="GO" id="GO:0003954">
    <property type="term" value="F:NADH dehydrogenase activity"/>
    <property type="evidence" value="ECO:0007669"/>
    <property type="project" value="TreeGrafter"/>
</dbReference>
<comment type="function">
    <text evidence="5">NDH-1 shuttles electrons from NADH, via FMN and iron-sulfur (Fe-S) centers, to quinones in the respiratory chain. The immediate electron acceptor for the enzyme in this species is believed to be ubiquinone. Couples the redox reaction to proton translocation (for every two electrons transferred, four hydrogen ions are translocated across the cytoplasmic membrane), and thus conserves the redox energy in a proton gradient. This subunit may bind ubiquinone.</text>
</comment>
<dbReference type="HOGENOM" id="CLU_015134_0_1_7"/>
<keyword evidence="2 5" id="KW-0812">Transmembrane</keyword>
<keyword evidence="3 5" id="KW-1133">Transmembrane helix</keyword>
<keyword evidence="5" id="KW-0874">Quinone</keyword>
<feature type="transmembrane region" description="Helical" evidence="5">
    <location>
        <begin position="126"/>
        <end position="147"/>
    </location>
</feature>
<evidence type="ECO:0000256" key="6">
    <source>
        <dbReference type="RuleBase" id="RU000471"/>
    </source>
</evidence>
<feature type="transmembrane region" description="Helical" evidence="5">
    <location>
        <begin position="27"/>
        <end position="47"/>
    </location>
</feature>
<gene>
    <name evidence="5" type="primary">nuoH</name>
    <name evidence="7" type="ordered locus">Desti_4756</name>
</gene>
<sequence>MGDFECKLVSEQSREIEPNMEAVLKPILIIVAVLVVLLALAAGLIWVERRLLGLWQDRYGPNRAGPFGLLQVLADMVKILTKEDWIPPFSDKWVFVIAPTIIMFTVLVSFAVVPFAPGIFIADLNIGLLFILGMSSLGVYSVALGGWSSAAKYSLIGAVRAAAQMVSYEIYMGLSVMGVVMLAGSFNLREIVDAQQNLWFVIPQFPGFIVFVIAGLAETRRLPFDLPEAENELVAGFHTEYSGMKFGMFFVGEYLGIVLISALTVILFLGGWHGPVLPPVIWFFLKTFVFIILFILFRATFPRPRYDQLMSFGWKVMLPISLLNLVVLGGIVLAGGF</sequence>
<evidence type="ECO:0000313" key="7">
    <source>
        <dbReference type="EMBL" id="AFM27375.1"/>
    </source>
</evidence>
<keyword evidence="5 6" id="KW-0520">NAD</keyword>
<dbReference type="Proteomes" id="UP000006055">
    <property type="component" value="Chromosome"/>
</dbReference>
<evidence type="ECO:0000256" key="4">
    <source>
        <dbReference type="ARBA" id="ARBA00023136"/>
    </source>
</evidence>
<feature type="transmembrane region" description="Helical" evidence="5">
    <location>
        <begin position="198"/>
        <end position="217"/>
    </location>
</feature>
<comment type="subunit">
    <text evidence="5">NDH-1 is composed of 14 different subunits. Subunits NuoA, H, J, K, L, M, N constitute the membrane sector of the complex.</text>
</comment>
<dbReference type="NCBIfam" id="NF004741">
    <property type="entry name" value="PRK06076.1-2"/>
    <property type="match status" value="1"/>
</dbReference>
<dbReference type="InterPro" id="IPR001694">
    <property type="entry name" value="NADH_UbQ_OxRdtase_su1/FPO"/>
</dbReference>
<dbReference type="PROSITE" id="PS00668">
    <property type="entry name" value="COMPLEX1_ND1_2"/>
    <property type="match status" value="1"/>
</dbReference>
<proteinExistence type="inferred from homology"/>
<dbReference type="PROSITE" id="PS00667">
    <property type="entry name" value="COMPLEX1_ND1_1"/>
    <property type="match status" value="1"/>
</dbReference>
<feature type="transmembrane region" description="Helical" evidence="5">
    <location>
        <begin position="168"/>
        <end position="186"/>
    </location>
</feature>
<feature type="transmembrane region" description="Helical" evidence="5">
    <location>
        <begin position="312"/>
        <end position="334"/>
    </location>
</feature>
<dbReference type="GO" id="GO:0005886">
    <property type="term" value="C:plasma membrane"/>
    <property type="evidence" value="ECO:0007669"/>
    <property type="project" value="UniProtKB-SubCell"/>
</dbReference>
<feature type="transmembrane region" description="Helical" evidence="5">
    <location>
        <begin position="280"/>
        <end position="300"/>
    </location>
</feature>
<dbReference type="GO" id="GO:0016655">
    <property type="term" value="F:oxidoreductase activity, acting on NAD(P)H, quinone or similar compound as acceptor"/>
    <property type="evidence" value="ECO:0007669"/>
    <property type="project" value="UniProtKB-UniRule"/>
</dbReference>
<organism evidence="7 8">
    <name type="scientific">Desulfomonile tiedjei (strain ATCC 49306 / DSM 6799 / DCB-1)</name>
    <dbReference type="NCBI Taxonomy" id="706587"/>
    <lineage>
        <taxon>Bacteria</taxon>
        <taxon>Pseudomonadati</taxon>
        <taxon>Thermodesulfobacteriota</taxon>
        <taxon>Desulfomonilia</taxon>
        <taxon>Desulfomonilales</taxon>
        <taxon>Desulfomonilaceae</taxon>
        <taxon>Desulfomonile</taxon>
    </lineage>
</organism>
<evidence type="ECO:0000256" key="3">
    <source>
        <dbReference type="ARBA" id="ARBA00022989"/>
    </source>
</evidence>
<dbReference type="EMBL" id="CP003360">
    <property type="protein sequence ID" value="AFM27375.1"/>
    <property type="molecule type" value="Genomic_DNA"/>
</dbReference>
<dbReference type="eggNOG" id="COG1005">
    <property type="taxonomic scope" value="Bacteria"/>
</dbReference>
<dbReference type="GO" id="GO:0009060">
    <property type="term" value="P:aerobic respiration"/>
    <property type="evidence" value="ECO:0007669"/>
    <property type="project" value="TreeGrafter"/>
</dbReference>
<dbReference type="InterPro" id="IPR018086">
    <property type="entry name" value="NADH_UbQ_OxRdtase_su1_CS"/>
</dbReference>
<feature type="transmembrane region" description="Helical" evidence="5">
    <location>
        <begin position="254"/>
        <end position="274"/>
    </location>
</feature>
<accession>I4CCT4</accession>